<accession>A0A936Z976</accession>
<sequence length="322" mass="36677">MATLSKVEFVKPTFIYFDELEAFYHTPEQHRRDQRMVRDLLFSVALMNDVFRKAGVPLHVLAAVRSEVIDAMGSLGQEVDRLVHDQGFHISWHHANRSLNHPLIQIIKTKIQASERIAGVPVSDDPIGTYFPQVVNGEPVEAFILDKSFYKPRDIVWRLSLAQRLFPAETKFTVDVLHETETEYSAKLWDEIRYELSAIYSDVEVDAIESVISGGSAAFEFQQIAERFDRLAQHSSVLTGLLKRRSVREILADLYRLGAIGNSFRAGSTGTDFRNRWSFRGDPTLLADKRMVIHPALLKRLSVVSTRRRGARSNNKTAVPRQ</sequence>
<organism evidence="1 2">
    <name type="scientific">Microvirga aerilata</name>
    <dbReference type="NCBI Taxonomy" id="670292"/>
    <lineage>
        <taxon>Bacteria</taxon>
        <taxon>Pseudomonadati</taxon>
        <taxon>Pseudomonadota</taxon>
        <taxon>Alphaproteobacteria</taxon>
        <taxon>Hyphomicrobiales</taxon>
        <taxon>Methylobacteriaceae</taxon>
        <taxon>Microvirga</taxon>
    </lineage>
</organism>
<dbReference type="RefSeq" id="WP_202062968.1">
    <property type="nucleotide sequence ID" value="NZ_JAEQMY010000036.1"/>
</dbReference>
<dbReference type="InterPro" id="IPR059206">
    <property type="entry name" value="Sll1717-like"/>
</dbReference>
<protein>
    <submittedName>
        <fullName evidence="1">Uncharacterized protein</fullName>
    </submittedName>
</protein>
<evidence type="ECO:0000313" key="2">
    <source>
        <dbReference type="Proteomes" id="UP000605848"/>
    </source>
</evidence>
<name>A0A936Z976_9HYPH</name>
<gene>
    <name evidence="1" type="ORF">JKG68_19790</name>
</gene>
<dbReference type="NCBIfam" id="NF047389">
    <property type="entry name" value="ATPase_Sll1717"/>
    <property type="match status" value="1"/>
</dbReference>
<comment type="caution">
    <text evidence="1">The sequence shown here is derived from an EMBL/GenBank/DDBJ whole genome shotgun (WGS) entry which is preliminary data.</text>
</comment>
<dbReference type="AlphaFoldDB" id="A0A936Z976"/>
<evidence type="ECO:0000313" key="1">
    <source>
        <dbReference type="EMBL" id="MBL0406206.1"/>
    </source>
</evidence>
<dbReference type="EMBL" id="JAEQMY010000036">
    <property type="protein sequence ID" value="MBL0406206.1"/>
    <property type="molecule type" value="Genomic_DNA"/>
</dbReference>
<keyword evidence="2" id="KW-1185">Reference proteome</keyword>
<proteinExistence type="predicted"/>
<reference evidence="1" key="1">
    <citation type="submission" date="2021-01" db="EMBL/GenBank/DDBJ databases">
        <title>Microvirga sp.</title>
        <authorList>
            <person name="Kim M.K."/>
        </authorList>
    </citation>
    <scope>NUCLEOTIDE SEQUENCE</scope>
    <source>
        <strain evidence="1">5420S-16</strain>
    </source>
</reference>
<dbReference type="Proteomes" id="UP000605848">
    <property type="component" value="Unassembled WGS sequence"/>
</dbReference>